<dbReference type="OrthoDB" id="9808167at2"/>
<dbReference type="Gene3D" id="3.40.50.720">
    <property type="entry name" value="NAD(P)-binding Rossmann-like Domain"/>
    <property type="match status" value="1"/>
</dbReference>
<evidence type="ECO:0000256" key="1">
    <source>
        <dbReference type="ARBA" id="ARBA00005056"/>
    </source>
</evidence>
<evidence type="ECO:0000256" key="10">
    <source>
        <dbReference type="RuleBase" id="RU000579"/>
    </source>
</evidence>
<feature type="domain" description="Homoserine dehydrogenase catalytic" evidence="12">
    <location>
        <begin position="129"/>
        <end position="305"/>
    </location>
</feature>
<evidence type="ECO:0000256" key="7">
    <source>
        <dbReference type="ARBA" id="ARBA00022697"/>
    </source>
</evidence>
<evidence type="ECO:0000256" key="6">
    <source>
        <dbReference type="ARBA" id="ARBA00022605"/>
    </source>
</evidence>
<dbReference type="InterPro" id="IPR001342">
    <property type="entry name" value="HDH_cat"/>
</dbReference>
<comment type="pathway">
    <text evidence="1 10">Amino-acid biosynthesis; L-threonine biosynthesis; L-threonine from L-aspartate: step 3/5.</text>
</comment>
<feature type="domain" description="Aspartate/homoserine dehydrogenase NAD-binding" evidence="13">
    <location>
        <begin position="11"/>
        <end position="121"/>
    </location>
</feature>
<keyword evidence="7 10" id="KW-0791">Threonine biosynthesis</keyword>
<proteinExistence type="inferred from homology"/>
<evidence type="ECO:0000256" key="9">
    <source>
        <dbReference type="ARBA" id="ARBA00023167"/>
    </source>
</evidence>
<dbReference type="InterPro" id="IPR019811">
    <property type="entry name" value="HDH_CS"/>
</dbReference>
<dbReference type="GO" id="GO:0050661">
    <property type="term" value="F:NADP binding"/>
    <property type="evidence" value="ECO:0007669"/>
    <property type="project" value="InterPro"/>
</dbReference>
<evidence type="ECO:0000259" key="13">
    <source>
        <dbReference type="Pfam" id="PF03447"/>
    </source>
</evidence>
<dbReference type="InterPro" id="IPR036291">
    <property type="entry name" value="NAD(P)-bd_dom_sf"/>
</dbReference>
<evidence type="ECO:0000256" key="3">
    <source>
        <dbReference type="ARBA" id="ARBA00006753"/>
    </source>
</evidence>
<comment type="similarity">
    <text evidence="3 11">Belongs to the homoserine dehydrogenase family.</text>
</comment>
<keyword evidence="10" id="KW-0521">NADP</keyword>
<dbReference type="UniPathway" id="UPA00051">
    <property type="reaction ID" value="UER00465"/>
</dbReference>
<dbReference type="Gene3D" id="3.30.360.10">
    <property type="entry name" value="Dihydrodipicolinate Reductase, domain 2"/>
    <property type="match status" value="1"/>
</dbReference>
<dbReference type="EMBL" id="VLPL01000001">
    <property type="protein sequence ID" value="TSJ48141.1"/>
    <property type="molecule type" value="Genomic_DNA"/>
</dbReference>
<accession>A0A556N7Q5</accession>
<dbReference type="NCBIfam" id="NF004976">
    <property type="entry name" value="PRK06349.1"/>
    <property type="match status" value="1"/>
</dbReference>
<dbReference type="EC" id="1.1.1.3" evidence="4 10"/>
<dbReference type="GO" id="GO:0009086">
    <property type="term" value="P:methionine biosynthetic process"/>
    <property type="evidence" value="ECO:0007669"/>
    <property type="project" value="UniProtKB-KW"/>
</dbReference>
<reference evidence="14 15" key="1">
    <citation type="submission" date="2019-07" db="EMBL/GenBank/DDBJ databases">
        <authorList>
            <person name="Huq M.A."/>
        </authorList>
    </citation>
    <scope>NUCLEOTIDE SEQUENCE [LARGE SCALE GENOMIC DNA]</scope>
    <source>
        <strain evidence="14 15">MAH-3</strain>
    </source>
</reference>
<dbReference type="RefSeq" id="WP_144331676.1">
    <property type="nucleotide sequence ID" value="NZ_VLPL01000001.1"/>
</dbReference>
<organism evidence="14 15">
    <name type="scientific">Fluviicola chungangensis</name>
    <dbReference type="NCBI Taxonomy" id="2597671"/>
    <lineage>
        <taxon>Bacteria</taxon>
        <taxon>Pseudomonadati</taxon>
        <taxon>Bacteroidota</taxon>
        <taxon>Flavobacteriia</taxon>
        <taxon>Flavobacteriales</taxon>
        <taxon>Crocinitomicaceae</taxon>
        <taxon>Fluviicola</taxon>
    </lineage>
</organism>
<sequence>MKKQLTIGLFGFGCVGTGLYEVLNKTTLLQASIKHIVIKDLSKKRIIDANYFSTDADRILDDEEINVVVELINDYEAAYEIVTKALKSGKHVVSANKKLIAYYLDELISLAKENQVSFLYEASVGGSIPIIRNLEEYYNNDSLSNINGIVNGTTNYILTKTGEGESFDEALKNAQDLGFAELDPTSDVDGFDAKYKLVLLLKHAFGFTAKQDAVWNYGIRQLKDWDATYAREKGLKIKLLAFGTRINNQVIGFVAPHLIPANHFAFNVENEFNAVVVEALFSDKQLFLGKGAGSHPTASAVLSDISALQFDYAYEYKKSKTEERLTFENDFSLKVYVSATTQEKLDEVEFADTLETYSGQSHSYKIGLIRYSEIQKMDWNAASEYFLAVVPDSVELDTKSILSASESTELIEELS</sequence>
<dbReference type="PANTHER" id="PTHR43331">
    <property type="entry name" value="HOMOSERINE DEHYDROGENASE"/>
    <property type="match status" value="1"/>
</dbReference>
<keyword evidence="9 10" id="KW-0486">Methionine biosynthesis</keyword>
<gene>
    <name evidence="14" type="ORF">FO442_03120</name>
</gene>
<evidence type="ECO:0000313" key="15">
    <source>
        <dbReference type="Proteomes" id="UP000316008"/>
    </source>
</evidence>
<evidence type="ECO:0000256" key="8">
    <source>
        <dbReference type="ARBA" id="ARBA00023002"/>
    </source>
</evidence>
<dbReference type="GO" id="GO:0009088">
    <property type="term" value="P:threonine biosynthetic process"/>
    <property type="evidence" value="ECO:0007669"/>
    <property type="project" value="UniProtKB-UniPathway"/>
</dbReference>
<dbReference type="SUPFAM" id="SSF55347">
    <property type="entry name" value="Glyceraldehyde-3-phosphate dehydrogenase-like, C-terminal domain"/>
    <property type="match status" value="1"/>
</dbReference>
<protein>
    <recommendedName>
        <fullName evidence="5 10">Homoserine dehydrogenase</fullName>
        <ecNumber evidence="4 10">1.1.1.3</ecNumber>
    </recommendedName>
</protein>
<dbReference type="Pfam" id="PF03447">
    <property type="entry name" value="NAD_binding_3"/>
    <property type="match status" value="1"/>
</dbReference>
<dbReference type="FunFam" id="3.30.360.10:FF:000005">
    <property type="entry name" value="Homoserine dehydrogenase"/>
    <property type="match status" value="1"/>
</dbReference>
<evidence type="ECO:0000256" key="2">
    <source>
        <dbReference type="ARBA" id="ARBA00005062"/>
    </source>
</evidence>
<evidence type="ECO:0000256" key="4">
    <source>
        <dbReference type="ARBA" id="ARBA00013213"/>
    </source>
</evidence>
<dbReference type="GO" id="GO:0004412">
    <property type="term" value="F:homoserine dehydrogenase activity"/>
    <property type="evidence" value="ECO:0007669"/>
    <property type="project" value="UniProtKB-EC"/>
</dbReference>
<evidence type="ECO:0000313" key="14">
    <source>
        <dbReference type="EMBL" id="TSJ48141.1"/>
    </source>
</evidence>
<dbReference type="Proteomes" id="UP000316008">
    <property type="component" value="Unassembled WGS sequence"/>
</dbReference>
<comment type="caution">
    <text evidence="14">The sequence shown here is derived from an EMBL/GenBank/DDBJ whole genome shotgun (WGS) entry which is preliminary data.</text>
</comment>
<keyword evidence="6 10" id="KW-0028">Amino-acid biosynthesis</keyword>
<dbReference type="PANTHER" id="PTHR43331:SF1">
    <property type="entry name" value="HOMOSERINE DEHYDROGENASE"/>
    <property type="match status" value="1"/>
</dbReference>
<dbReference type="PROSITE" id="PS01042">
    <property type="entry name" value="HOMOSER_DHGENASE"/>
    <property type="match status" value="1"/>
</dbReference>
<dbReference type="AlphaFoldDB" id="A0A556N7Q5"/>
<name>A0A556N7Q5_9FLAO</name>
<evidence type="ECO:0000256" key="11">
    <source>
        <dbReference type="RuleBase" id="RU004171"/>
    </source>
</evidence>
<evidence type="ECO:0000259" key="12">
    <source>
        <dbReference type="Pfam" id="PF00742"/>
    </source>
</evidence>
<dbReference type="UniPathway" id="UPA00050">
    <property type="reaction ID" value="UER00063"/>
</dbReference>
<evidence type="ECO:0000256" key="5">
    <source>
        <dbReference type="ARBA" id="ARBA00013376"/>
    </source>
</evidence>
<keyword evidence="8 10" id="KW-0560">Oxidoreductase</keyword>
<comment type="pathway">
    <text evidence="2 10">Amino-acid biosynthesis; L-methionine biosynthesis via de novo pathway; L-homoserine from L-aspartate: step 3/3.</text>
</comment>
<dbReference type="SUPFAM" id="SSF51735">
    <property type="entry name" value="NAD(P)-binding Rossmann-fold domains"/>
    <property type="match status" value="1"/>
</dbReference>
<keyword evidence="15" id="KW-1185">Reference proteome</keyword>
<dbReference type="Pfam" id="PF00742">
    <property type="entry name" value="Homoserine_dh"/>
    <property type="match status" value="1"/>
</dbReference>
<dbReference type="InterPro" id="IPR005106">
    <property type="entry name" value="Asp/hSer_DH_NAD-bd"/>
</dbReference>
<comment type="catalytic activity">
    <reaction evidence="10">
        <text>L-homoserine + NADP(+) = L-aspartate 4-semialdehyde + NADPH + H(+)</text>
        <dbReference type="Rhea" id="RHEA:15761"/>
        <dbReference type="ChEBI" id="CHEBI:15378"/>
        <dbReference type="ChEBI" id="CHEBI:57476"/>
        <dbReference type="ChEBI" id="CHEBI:57783"/>
        <dbReference type="ChEBI" id="CHEBI:58349"/>
        <dbReference type="ChEBI" id="CHEBI:537519"/>
        <dbReference type="EC" id="1.1.1.3"/>
    </reaction>
</comment>